<name>A0A1R3KF14_COCAP</name>
<dbReference type="AlphaFoldDB" id="A0A1R3KF14"/>
<gene>
    <name evidence="1" type="ORF">CCACVL1_01848</name>
</gene>
<keyword evidence="2" id="KW-1185">Reference proteome</keyword>
<sequence length="34" mass="4455">MKKRRLGSIVKDGESEKVRRWWQIWKDEVRRWRR</sequence>
<accession>A0A1R3KF14</accession>
<reference evidence="1 2" key="1">
    <citation type="submission" date="2013-09" db="EMBL/GenBank/DDBJ databases">
        <title>Corchorus capsularis genome sequencing.</title>
        <authorList>
            <person name="Alam M."/>
            <person name="Haque M.S."/>
            <person name="Islam M.S."/>
            <person name="Emdad E.M."/>
            <person name="Islam M.M."/>
            <person name="Ahmed B."/>
            <person name="Halim A."/>
            <person name="Hossen Q.M.M."/>
            <person name="Hossain M.Z."/>
            <person name="Ahmed R."/>
            <person name="Khan M.M."/>
            <person name="Islam R."/>
            <person name="Rashid M.M."/>
            <person name="Khan S.A."/>
            <person name="Rahman M.S."/>
            <person name="Alam M."/>
        </authorList>
    </citation>
    <scope>NUCLEOTIDE SEQUENCE [LARGE SCALE GENOMIC DNA]</scope>
    <source>
        <strain evidence="2">cv. CVL-1</strain>
        <tissue evidence="1">Whole seedling</tissue>
    </source>
</reference>
<protein>
    <submittedName>
        <fullName evidence="1">Uncharacterized protein</fullName>
    </submittedName>
</protein>
<dbReference type="EMBL" id="AWWV01005260">
    <property type="protein sequence ID" value="OMP05687.1"/>
    <property type="molecule type" value="Genomic_DNA"/>
</dbReference>
<evidence type="ECO:0000313" key="1">
    <source>
        <dbReference type="EMBL" id="OMP05687.1"/>
    </source>
</evidence>
<dbReference type="Proteomes" id="UP000188268">
    <property type="component" value="Unassembled WGS sequence"/>
</dbReference>
<organism evidence="1 2">
    <name type="scientific">Corchorus capsularis</name>
    <name type="common">Jute</name>
    <dbReference type="NCBI Taxonomy" id="210143"/>
    <lineage>
        <taxon>Eukaryota</taxon>
        <taxon>Viridiplantae</taxon>
        <taxon>Streptophyta</taxon>
        <taxon>Embryophyta</taxon>
        <taxon>Tracheophyta</taxon>
        <taxon>Spermatophyta</taxon>
        <taxon>Magnoliopsida</taxon>
        <taxon>eudicotyledons</taxon>
        <taxon>Gunneridae</taxon>
        <taxon>Pentapetalae</taxon>
        <taxon>rosids</taxon>
        <taxon>malvids</taxon>
        <taxon>Malvales</taxon>
        <taxon>Malvaceae</taxon>
        <taxon>Grewioideae</taxon>
        <taxon>Apeibeae</taxon>
        <taxon>Corchorus</taxon>
    </lineage>
</organism>
<proteinExistence type="predicted"/>
<comment type="caution">
    <text evidence="1">The sequence shown here is derived from an EMBL/GenBank/DDBJ whole genome shotgun (WGS) entry which is preliminary data.</text>
</comment>
<evidence type="ECO:0000313" key="2">
    <source>
        <dbReference type="Proteomes" id="UP000188268"/>
    </source>
</evidence>
<dbReference type="Gramene" id="OMP05687">
    <property type="protein sequence ID" value="OMP05687"/>
    <property type="gene ID" value="CCACVL1_01848"/>
</dbReference>